<gene>
    <name evidence="1" type="ORF">PPENT_87.1.T1570022</name>
</gene>
<dbReference type="InterPro" id="IPR006212">
    <property type="entry name" value="Furin_repeat"/>
</dbReference>
<evidence type="ECO:0000313" key="1">
    <source>
        <dbReference type="EMBL" id="CAD8209927.1"/>
    </source>
</evidence>
<dbReference type="Proteomes" id="UP000689195">
    <property type="component" value="Unassembled WGS sequence"/>
</dbReference>
<keyword evidence="2" id="KW-1185">Reference proteome</keyword>
<dbReference type="PANTHER" id="PTHR11319">
    <property type="entry name" value="G PROTEIN-COUPLED RECEPTOR-RELATED"/>
    <property type="match status" value="1"/>
</dbReference>
<accession>A0A8S1YAU6</accession>
<name>A0A8S1YAU6_9CILI</name>
<dbReference type="PANTHER" id="PTHR11319:SF35">
    <property type="entry name" value="OUTER MEMBRANE PROTEIN PMPC-RELATED"/>
    <property type="match status" value="1"/>
</dbReference>
<comment type="caution">
    <text evidence="1">The sequence shown here is derived from an EMBL/GenBank/DDBJ whole genome shotgun (WGS) entry which is preliminary data.</text>
</comment>
<evidence type="ECO:0000313" key="2">
    <source>
        <dbReference type="Proteomes" id="UP000689195"/>
    </source>
</evidence>
<dbReference type="OrthoDB" id="319931at2759"/>
<reference evidence="1" key="1">
    <citation type="submission" date="2021-01" db="EMBL/GenBank/DDBJ databases">
        <authorList>
            <consortium name="Genoscope - CEA"/>
            <person name="William W."/>
        </authorList>
    </citation>
    <scope>NUCLEOTIDE SEQUENCE</scope>
</reference>
<protein>
    <submittedName>
        <fullName evidence="1">Uncharacterized protein</fullName>
    </submittedName>
</protein>
<sequence>MMLAVRDMVCGVDTFHQVTPLKLDELEFQIAIAFINIMPKIRIHRRLTQYNTNKYLQFIDNNGVDHIYEMPIQEGAYEFVWYFIGFEMVPIENRFTIYFSNHEKLVQTHQIQIEFPFYDEKLNLIFGGDLSVKHDQQLHNSENEKLSYFPGQVLILNYYQISQQQYCNTVISFILSSQIDECRCVPSQNTKINDQVIQKKEEFLFISSKTNCQQFLLSGWIKIDDIHTFVDEFDYQFIKLSGNFQVTQMTDDNLSPFTLTYKISSKGNQMIITTYSYTFPSINIDFSNNPYLIKQAFHLIGDIKLWHYLFVKKQETNIYISITFFELYKQEKFEIYEEVKQFNLVQFKLLYGNILQSHSDYLKIQIVGFQLFNCPQKSVEQLECHSTCQECDGPTKTDCLSCFESLNRKYLPDFKECICEYGTVDMDNQCITYERLNLTIVTPDEVTMQSCKYGYFEFDNACFRCPSTIMDNVVTCLECLQNPKEWMNMLYCETSLYSDDDGNISQYIYETDLCYKFVGNDLTYYLCEDECLDCQFFEEFNSIIQQKQLSSDKSMFIIAQITYCLPPYFLNFEKICTLCNIEFCLYCFSYFGNDQTKTTLNQKFQYSIIGEEIKTGCIQCIDGFIYSFEKEQCIYKNPAISNCLRSYLTAEGQEICTVSSIDDFNIAPEIINCQKRILKCKQCIQTPELIIKCIICEDGYMASAYSGICTECSYQINSKICVEWNQKNLEPWKWLIQGFRIQFLKITNFYHELVSIIPMSYVIQCLDGYQIILNQCYQYCDDNCQVCRNMKIDNQQQFYCQKCDLNYFKKNNRGHFQGKCINCPSLCQTCVQRSNDQIEKINPFFQINEENSIYTLKCIQKVPLQKVTIDPNLQIAHYCFNENCDDMFEYNVHFFCRTLELLDQDSYSGYLEQKLNYKYFNEIGLKRITLILLFNTICENFQVKNYSFLNYIREKVFSIQQIKLRIEGQLKPFLLLIQFKIQYFDSIKINQVMFLIRTQLKLILNNRGQSIDFNIVDTSFYSDQSDPIQIQIYGDNYRNFNLQNVQFFDVIVYNAIIFQIMCSDVGEIIKIKELKLSNCIFNNTTLLDFLNMRRQIIVDNLSIKSCHFYNSSIITLNLNLNQFADIIINNVYIQDSFFQESSFLYSYGNSTITINKFTLAKSSIFSSRIISFSKDFYFNEIILQENFFKEAQFLIQLSSSFMNSQIQINNFTIFKNQVSNFSAFVTEQKYERNKVNLKLDNFKFEYNIQDTQDYYSYLFKINCQTLLINDIELKGTYNFRFFSLIAIPTIKLENIIYENQQQQEKVEITFDCYKNSAVHSSLLLVSGFSNIILLQIQITNQFSIDQSIITIQSNPLINFNTVESILISHISFIGNILVKQNLGMLFSLIQIYSEKTLNIAIFNVIYKENIFHQYQADPSENSASLILIQSGQSKIMMTNIICSYNALTNSSNSFISINSNSLVIKDFQAFHHNYFEAELWNKYYQVYIQSQYNLNQITLIIKNAFKIETKSGALSITASNVNFTNGLFSYIIASSSLIFNINLQGQGIVIIKNCDILHAQSQSISTSKVDGAITINAKKSLLTIDIENLVLKEVQNTLSSSIFSIYPSSTNNRIFLNKIHAYNCFSLFNQFLYLEFDYKNVAQNEVLIQNLHFIQTDTAFMLYLQSIETVNPIEIQKITQDNAIINIIGCKVQMKGLFIEGIVSSGIIKIMDYSSIFFTNSLFQNISTFYPVNILDFTQNNLFHSDLLLNNISILNVNSFQYNKSKLNYFDLNIHLQLNQCKLIINEVLEPIQELVSINQFFEEILANSNKKGSLIHLNSITNQTQLLLRKIQFINNNCQHCWNGLLNFELTQIKVIKLSQFECILNFIKKHGCILAILENILDRSIIIDHSNFISNHGTKGTGVQVQNL</sequence>
<dbReference type="EMBL" id="CAJJDO010000157">
    <property type="protein sequence ID" value="CAD8209927.1"/>
    <property type="molecule type" value="Genomic_DNA"/>
</dbReference>
<proteinExistence type="predicted"/>
<organism evidence="1 2">
    <name type="scientific">Paramecium pentaurelia</name>
    <dbReference type="NCBI Taxonomy" id="43138"/>
    <lineage>
        <taxon>Eukaryota</taxon>
        <taxon>Sar</taxon>
        <taxon>Alveolata</taxon>
        <taxon>Ciliophora</taxon>
        <taxon>Intramacronucleata</taxon>
        <taxon>Oligohymenophorea</taxon>
        <taxon>Peniculida</taxon>
        <taxon>Parameciidae</taxon>
        <taxon>Paramecium</taxon>
    </lineage>
</organism>
<dbReference type="CDD" id="cd00064">
    <property type="entry name" value="FU"/>
    <property type="match status" value="1"/>
</dbReference>